<evidence type="ECO:0000313" key="2">
    <source>
        <dbReference type="Proteomes" id="UP000278907"/>
    </source>
</evidence>
<proteinExistence type="predicted"/>
<protein>
    <submittedName>
        <fullName evidence="1">Uncharacterized protein</fullName>
    </submittedName>
</protein>
<comment type="caution">
    <text evidence="1">The sequence shown here is derived from an EMBL/GenBank/DDBJ whole genome shotgun (WGS) entry which is preliminary data.</text>
</comment>
<keyword evidence="2" id="KW-1185">Reference proteome</keyword>
<evidence type="ECO:0000313" key="1">
    <source>
        <dbReference type="EMBL" id="RKH92456.1"/>
    </source>
</evidence>
<gene>
    <name evidence="1" type="ORF">D7Y13_36655</name>
</gene>
<accession>A0ABX9Q6E6</accession>
<sequence>MREERGSSRHDILRRGILLRLDGLIQCRKASVESGVLRKGLRHDCTQKTFDACESTLARQIEHLQIKQRGAEIELELLGG</sequence>
<reference evidence="1 2" key="1">
    <citation type="submission" date="2018-09" db="EMBL/GenBank/DDBJ databases">
        <authorList>
            <person name="Livingstone P.G."/>
            <person name="Whitworth D.E."/>
        </authorList>
    </citation>
    <scope>NUCLEOTIDE SEQUENCE [LARGE SCALE GENOMIC DNA]</scope>
    <source>
        <strain evidence="1 2">CA031B</strain>
    </source>
</reference>
<name>A0ABX9Q6E6_9BACT</name>
<dbReference type="EMBL" id="RAWI01000480">
    <property type="protein sequence ID" value="RKH92456.1"/>
    <property type="molecule type" value="Genomic_DNA"/>
</dbReference>
<dbReference type="Proteomes" id="UP000278907">
    <property type="component" value="Unassembled WGS sequence"/>
</dbReference>
<organism evidence="1 2">
    <name type="scientific">Corallococcus praedator</name>
    <dbReference type="NCBI Taxonomy" id="2316724"/>
    <lineage>
        <taxon>Bacteria</taxon>
        <taxon>Pseudomonadati</taxon>
        <taxon>Myxococcota</taxon>
        <taxon>Myxococcia</taxon>
        <taxon>Myxococcales</taxon>
        <taxon>Cystobacterineae</taxon>
        <taxon>Myxococcaceae</taxon>
        <taxon>Corallococcus</taxon>
    </lineage>
</organism>